<organism evidence="2 3">
    <name type="scientific">Niabella ginsenosidivorans</name>
    <dbReference type="NCBI Taxonomy" id="1176587"/>
    <lineage>
        <taxon>Bacteria</taxon>
        <taxon>Pseudomonadati</taxon>
        <taxon>Bacteroidota</taxon>
        <taxon>Chitinophagia</taxon>
        <taxon>Chitinophagales</taxon>
        <taxon>Chitinophagaceae</taxon>
        <taxon>Niabella</taxon>
    </lineage>
</organism>
<keyword evidence="1" id="KW-0472">Membrane</keyword>
<keyword evidence="1" id="KW-0812">Transmembrane</keyword>
<evidence type="ECO:0000313" key="3">
    <source>
        <dbReference type="Proteomes" id="UP000077667"/>
    </source>
</evidence>
<protein>
    <submittedName>
        <fullName evidence="2">Addiction module toxin RelE</fullName>
    </submittedName>
</protein>
<dbReference type="Pfam" id="PF09907">
    <property type="entry name" value="HigB_toxin"/>
    <property type="match status" value="1"/>
</dbReference>
<keyword evidence="3" id="KW-1185">Reference proteome</keyword>
<dbReference type="KEGG" id="nia:A8C56_12810"/>
<feature type="transmembrane region" description="Helical" evidence="1">
    <location>
        <begin position="65"/>
        <end position="84"/>
    </location>
</feature>
<dbReference type="EMBL" id="CP015772">
    <property type="protein sequence ID" value="ANH81743.1"/>
    <property type="molecule type" value="Genomic_DNA"/>
</dbReference>
<dbReference type="GO" id="GO:0004519">
    <property type="term" value="F:endonuclease activity"/>
    <property type="evidence" value="ECO:0007669"/>
    <property type="project" value="InterPro"/>
</dbReference>
<keyword evidence="1" id="KW-1133">Transmembrane helix</keyword>
<evidence type="ECO:0000256" key="1">
    <source>
        <dbReference type="SAM" id="Phobius"/>
    </source>
</evidence>
<gene>
    <name evidence="2" type="ORF">A8C56_12810</name>
</gene>
<dbReference type="AlphaFoldDB" id="A0A1A9I2I4"/>
<dbReference type="InterPro" id="IPR018669">
    <property type="entry name" value="Toxin_HigB"/>
</dbReference>
<dbReference type="GO" id="GO:0110001">
    <property type="term" value="C:toxin-antitoxin complex"/>
    <property type="evidence" value="ECO:0007669"/>
    <property type="project" value="InterPro"/>
</dbReference>
<evidence type="ECO:0000313" key="2">
    <source>
        <dbReference type="EMBL" id="ANH81743.1"/>
    </source>
</evidence>
<sequence>MVIITKTTIEKYARRHTVAAEPLNTWYATAKAADWGHFPDVRNTFKSADYVGNNRIVFNIKGNDFRLIALVLFSTRTMFILWFGTHAEYDKINKLVGAKNIEYED</sequence>
<dbReference type="RefSeq" id="WP_067756634.1">
    <property type="nucleotide sequence ID" value="NZ_CP015772.1"/>
</dbReference>
<accession>A0A1A9I2I4</accession>
<dbReference type="STRING" id="1176587.A8C56_12810"/>
<reference evidence="2 3" key="1">
    <citation type="submission" date="2016-05" db="EMBL/GenBank/DDBJ databases">
        <title>Niabella ginsenosidivorans BS26 whole genome sequencing.</title>
        <authorList>
            <person name="Im W.T."/>
            <person name="Siddiqi M.Z."/>
        </authorList>
    </citation>
    <scope>NUCLEOTIDE SEQUENCE [LARGE SCALE GENOMIC DNA]</scope>
    <source>
        <strain evidence="2 3">BS26</strain>
    </source>
</reference>
<proteinExistence type="predicted"/>
<dbReference type="OrthoDB" id="9799912at2"/>
<dbReference type="GO" id="GO:0003723">
    <property type="term" value="F:RNA binding"/>
    <property type="evidence" value="ECO:0007669"/>
    <property type="project" value="InterPro"/>
</dbReference>
<name>A0A1A9I2I4_9BACT</name>
<dbReference type="Proteomes" id="UP000077667">
    <property type="component" value="Chromosome"/>
</dbReference>